<dbReference type="InterPro" id="IPR035965">
    <property type="entry name" value="PAS-like_dom_sf"/>
</dbReference>
<dbReference type="Pfam" id="PF13560">
    <property type="entry name" value="HTH_31"/>
    <property type="match status" value="1"/>
</dbReference>
<dbReference type="InterPro" id="IPR001387">
    <property type="entry name" value="Cro/C1-type_HTH"/>
</dbReference>
<dbReference type="PANTHER" id="PTHR35010">
    <property type="entry name" value="BLL4672 PROTEIN-RELATED"/>
    <property type="match status" value="1"/>
</dbReference>
<keyword evidence="3" id="KW-1185">Reference proteome</keyword>
<dbReference type="Proteomes" id="UP000318416">
    <property type="component" value="Unassembled WGS sequence"/>
</dbReference>
<dbReference type="InterPro" id="IPR041413">
    <property type="entry name" value="MLTR_LBD"/>
</dbReference>
<dbReference type="Gene3D" id="3.30.450.180">
    <property type="match status" value="1"/>
</dbReference>
<dbReference type="SUPFAM" id="SSF47413">
    <property type="entry name" value="lambda repressor-like DNA-binding domains"/>
    <property type="match status" value="1"/>
</dbReference>
<comment type="caution">
    <text evidence="2">The sequence shown here is derived from an EMBL/GenBank/DDBJ whole genome shotgun (WGS) entry which is preliminary data.</text>
</comment>
<dbReference type="SMART" id="SM00530">
    <property type="entry name" value="HTH_XRE"/>
    <property type="match status" value="1"/>
</dbReference>
<sequence>MAGTELRRQALSNFLRTRRARLTPAEVGMAPGVRRRTPGLRREELALLAGVGVTWYTWLEQGRDINPSPEVLASLARTLRLDRAETDYLFRLAGSAPLPVEPPAAPEVPAPLLRLVQAQEPFPAFLIDADWDIRAWNPAAEALFEFSHWSQEDCNLAWVVFANKVHRERTVDWERHARRTVAELRAAYGARGGESLAGLIKRLRAAFPDADRWLDEHEVQERIGTAKDLNHETLGMLRIDQVVLQAPGELHLVVLSPRDAETEARLRRLTPAPAIG</sequence>
<dbReference type="Pfam" id="PF17765">
    <property type="entry name" value="MLTR_LBD"/>
    <property type="match status" value="1"/>
</dbReference>
<dbReference type="Gene3D" id="1.10.260.40">
    <property type="entry name" value="lambda repressor-like DNA-binding domains"/>
    <property type="match status" value="1"/>
</dbReference>
<reference evidence="2 3" key="1">
    <citation type="submission" date="2019-06" db="EMBL/GenBank/DDBJ databases">
        <title>Sequencing the genomes of 1000 actinobacteria strains.</title>
        <authorList>
            <person name="Klenk H.-P."/>
        </authorList>
    </citation>
    <scope>NUCLEOTIDE SEQUENCE [LARGE SCALE GENOMIC DNA]</scope>
    <source>
        <strain evidence="2 3">DSM 41649</strain>
    </source>
</reference>
<organism evidence="2 3">
    <name type="scientific">Kitasatospora atroaurantiaca</name>
    <dbReference type="NCBI Taxonomy" id="285545"/>
    <lineage>
        <taxon>Bacteria</taxon>
        <taxon>Bacillati</taxon>
        <taxon>Actinomycetota</taxon>
        <taxon>Actinomycetes</taxon>
        <taxon>Kitasatosporales</taxon>
        <taxon>Streptomycetaceae</taxon>
        <taxon>Kitasatospora</taxon>
    </lineage>
</organism>
<dbReference type="CDD" id="cd00093">
    <property type="entry name" value="HTH_XRE"/>
    <property type="match status" value="1"/>
</dbReference>
<dbReference type="InterPro" id="IPR010982">
    <property type="entry name" value="Lambda_DNA-bd_dom_sf"/>
</dbReference>
<dbReference type="AlphaFoldDB" id="A0A561ELI1"/>
<dbReference type="OrthoDB" id="3542608at2"/>
<feature type="domain" description="HTH cro/C1-type" evidence="1">
    <location>
        <begin position="14"/>
        <end position="86"/>
    </location>
</feature>
<dbReference type="EMBL" id="VIVR01000001">
    <property type="protein sequence ID" value="TWE16470.1"/>
    <property type="molecule type" value="Genomic_DNA"/>
</dbReference>
<protein>
    <submittedName>
        <fullName evidence="2">Helix-turn-helix protein</fullName>
    </submittedName>
</protein>
<evidence type="ECO:0000259" key="1">
    <source>
        <dbReference type="SMART" id="SM00530"/>
    </source>
</evidence>
<gene>
    <name evidence="2" type="ORF">FB465_1452</name>
</gene>
<dbReference type="SUPFAM" id="SSF55785">
    <property type="entry name" value="PYP-like sensor domain (PAS domain)"/>
    <property type="match status" value="1"/>
</dbReference>
<name>A0A561ELI1_9ACTN</name>
<proteinExistence type="predicted"/>
<dbReference type="GO" id="GO:0003677">
    <property type="term" value="F:DNA binding"/>
    <property type="evidence" value="ECO:0007669"/>
    <property type="project" value="InterPro"/>
</dbReference>
<evidence type="ECO:0000313" key="3">
    <source>
        <dbReference type="Proteomes" id="UP000318416"/>
    </source>
</evidence>
<dbReference type="RefSeq" id="WP_145788615.1">
    <property type="nucleotide sequence ID" value="NZ_BAAABR010000002.1"/>
</dbReference>
<accession>A0A561ELI1</accession>
<evidence type="ECO:0000313" key="2">
    <source>
        <dbReference type="EMBL" id="TWE16470.1"/>
    </source>
</evidence>